<accession>A0ABU0JSK1</accession>
<evidence type="ECO:0000313" key="1">
    <source>
        <dbReference type="EMBL" id="MDQ0480064.1"/>
    </source>
</evidence>
<protein>
    <submittedName>
        <fullName evidence="1">Uncharacterized protein</fullName>
    </submittedName>
</protein>
<keyword evidence="2" id="KW-1185">Reference proteome</keyword>
<evidence type="ECO:0000313" key="2">
    <source>
        <dbReference type="Proteomes" id="UP001224418"/>
    </source>
</evidence>
<proteinExistence type="predicted"/>
<dbReference type="RefSeq" id="WP_162630310.1">
    <property type="nucleotide sequence ID" value="NZ_BAAACJ010000019.1"/>
</dbReference>
<name>A0ABU0JSK1_HATLI</name>
<organism evidence="1 2">
    <name type="scientific">Hathewaya limosa</name>
    <name type="common">Clostridium limosum</name>
    <dbReference type="NCBI Taxonomy" id="1536"/>
    <lineage>
        <taxon>Bacteria</taxon>
        <taxon>Bacillati</taxon>
        <taxon>Bacillota</taxon>
        <taxon>Clostridia</taxon>
        <taxon>Eubacteriales</taxon>
        <taxon>Clostridiaceae</taxon>
        <taxon>Hathewaya</taxon>
    </lineage>
</organism>
<comment type="caution">
    <text evidence="1">The sequence shown here is derived from an EMBL/GenBank/DDBJ whole genome shotgun (WGS) entry which is preliminary data.</text>
</comment>
<sequence length="52" mass="6490">MKGKIIHVNFKQSKFKRKIKKSTYILKEHIFSFFHVKQNFHKNTKHKQKQIY</sequence>
<reference evidence="1 2" key="1">
    <citation type="submission" date="2023-07" db="EMBL/GenBank/DDBJ databases">
        <title>Genomic Encyclopedia of Type Strains, Phase IV (KMG-IV): sequencing the most valuable type-strain genomes for metagenomic binning, comparative biology and taxonomic classification.</title>
        <authorList>
            <person name="Goeker M."/>
        </authorList>
    </citation>
    <scope>NUCLEOTIDE SEQUENCE [LARGE SCALE GENOMIC DNA]</scope>
    <source>
        <strain evidence="1 2">DSM 1400</strain>
    </source>
</reference>
<dbReference type="Proteomes" id="UP001224418">
    <property type="component" value="Unassembled WGS sequence"/>
</dbReference>
<dbReference type="EMBL" id="JAUSWN010000014">
    <property type="protein sequence ID" value="MDQ0480064.1"/>
    <property type="molecule type" value="Genomic_DNA"/>
</dbReference>
<gene>
    <name evidence="1" type="ORF">QOZ93_001808</name>
</gene>